<dbReference type="HAMAP" id="MF_01818">
    <property type="entry name" value="RNase_Z_BN"/>
    <property type="match status" value="1"/>
</dbReference>
<dbReference type="PANTHER" id="PTHR46018">
    <property type="entry name" value="ZINC PHOSPHODIESTERASE ELAC PROTEIN 1"/>
    <property type="match status" value="1"/>
</dbReference>
<dbReference type="InterPro" id="IPR013471">
    <property type="entry name" value="RNase_Z/BN"/>
</dbReference>
<comment type="function">
    <text evidence="8">Zinc phosphodiesterase, which displays some tRNA 3'-processing endonuclease activity. Probably involved in tRNA maturation, by removing a 3'-trailer from precursor tRNA.</text>
</comment>
<accession>A0A1F7SM98</accession>
<evidence type="ECO:0000256" key="4">
    <source>
        <dbReference type="ARBA" id="ARBA00022723"/>
    </source>
</evidence>
<evidence type="ECO:0000313" key="10">
    <source>
        <dbReference type="Proteomes" id="UP000178082"/>
    </source>
</evidence>
<feature type="binding site" evidence="8">
    <location>
        <position position="269"/>
    </location>
    <ligand>
        <name>Zn(2+)</name>
        <dbReference type="ChEBI" id="CHEBI:29105"/>
        <label>2</label>
        <note>catalytic</note>
    </ligand>
</feature>
<dbReference type="EC" id="3.1.26.11" evidence="8"/>
<dbReference type="PANTHER" id="PTHR46018:SF2">
    <property type="entry name" value="ZINC PHOSPHODIESTERASE ELAC PROTEIN 1"/>
    <property type="match status" value="1"/>
</dbReference>
<evidence type="ECO:0000256" key="6">
    <source>
        <dbReference type="ARBA" id="ARBA00022801"/>
    </source>
</evidence>
<keyword evidence="6 8" id="KW-0378">Hydrolase</keyword>
<evidence type="ECO:0000256" key="1">
    <source>
        <dbReference type="ARBA" id="ARBA00011738"/>
    </source>
</evidence>
<dbReference type="Pfam" id="PF23023">
    <property type="entry name" value="Anti-Pycsar_Apyc1"/>
    <property type="match status" value="1"/>
</dbReference>
<name>A0A1F7SM98_9BACT</name>
<evidence type="ECO:0000256" key="5">
    <source>
        <dbReference type="ARBA" id="ARBA00022759"/>
    </source>
</evidence>
<dbReference type="InterPro" id="IPR036866">
    <property type="entry name" value="RibonucZ/Hydroxyglut_hydro"/>
</dbReference>
<dbReference type="NCBIfam" id="TIGR02651">
    <property type="entry name" value="RNase_Z"/>
    <property type="match status" value="1"/>
</dbReference>
<protein>
    <recommendedName>
        <fullName evidence="8">Ribonuclease Z</fullName>
        <shortName evidence="8">RNase Z</shortName>
        <ecNumber evidence="8">3.1.26.11</ecNumber>
    </recommendedName>
    <alternativeName>
        <fullName evidence="8">tRNA 3 endonuclease</fullName>
    </alternativeName>
    <alternativeName>
        <fullName evidence="8">tRNase Z</fullName>
    </alternativeName>
</protein>
<dbReference type="Gene3D" id="3.60.15.10">
    <property type="entry name" value="Ribonuclease Z/Hydroxyacylglutathione hydrolase-like"/>
    <property type="match status" value="1"/>
</dbReference>
<dbReference type="SUPFAM" id="SSF56281">
    <property type="entry name" value="Metallo-hydrolase/oxidoreductase"/>
    <property type="match status" value="1"/>
</dbReference>
<comment type="cofactor">
    <cofactor evidence="8">
        <name>Zn(2+)</name>
        <dbReference type="ChEBI" id="CHEBI:29105"/>
    </cofactor>
    <text evidence="8">Binds 2 Zn(2+) ions.</text>
</comment>
<keyword evidence="7 8" id="KW-0862">Zinc</keyword>
<keyword evidence="5 8" id="KW-0255">Endonuclease</keyword>
<dbReference type="CDD" id="cd07717">
    <property type="entry name" value="RNaseZ_ZiPD-like_MBL-fold"/>
    <property type="match status" value="1"/>
</dbReference>
<evidence type="ECO:0000313" key="9">
    <source>
        <dbReference type="EMBL" id="OGL54334.1"/>
    </source>
</evidence>
<evidence type="ECO:0000256" key="7">
    <source>
        <dbReference type="ARBA" id="ARBA00022833"/>
    </source>
</evidence>
<keyword evidence="4 8" id="KW-0479">Metal-binding</keyword>
<feature type="binding site" evidence="8">
    <location>
        <position position="60"/>
    </location>
    <ligand>
        <name>Zn(2+)</name>
        <dbReference type="ChEBI" id="CHEBI:29105"/>
        <label>1</label>
        <note>catalytic</note>
    </ligand>
</feature>
<dbReference type="EMBL" id="MGDI01000014">
    <property type="protein sequence ID" value="OGL54334.1"/>
    <property type="molecule type" value="Genomic_DNA"/>
</dbReference>
<feature type="binding site" evidence="8">
    <location>
        <position position="211"/>
    </location>
    <ligand>
        <name>Zn(2+)</name>
        <dbReference type="ChEBI" id="CHEBI:29105"/>
        <label>1</label>
        <note>catalytic</note>
    </ligand>
</feature>
<keyword evidence="3 8" id="KW-0540">Nuclease</keyword>
<dbReference type="GO" id="GO:0008270">
    <property type="term" value="F:zinc ion binding"/>
    <property type="evidence" value="ECO:0007669"/>
    <property type="project" value="UniProtKB-UniRule"/>
</dbReference>
<evidence type="ECO:0000256" key="2">
    <source>
        <dbReference type="ARBA" id="ARBA00022694"/>
    </source>
</evidence>
<dbReference type="GO" id="GO:0042781">
    <property type="term" value="F:3'-tRNA processing endoribonuclease activity"/>
    <property type="evidence" value="ECO:0007669"/>
    <property type="project" value="UniProtKB-UniRule"/>
</dbReference>
<keyword evidence="2 8" id="KW-0819">tRNA processing</keyword>
<feature type="binding site" evidence="8">
    <location>
        <position position="62"/>
    </location>
    <ligand>
        <name>Zn(2+)</name>
        <dbReference type="ChEBI" id="CHEBI:29105"/>
        <label>1</label>
        <note>catalytic</note>
    </ligand>
</feature>
<comment type="similarity">
    <text evidence="8">Belongs to the RNase Z family.</text>
</comment>
<organism evidence="9 10">
    <name type="scientific">Candidatus Schekmanbacteria bacterium RIFCSPLOWO2_12_FULL_38_15</name>
    <dbReference type="NCBI Taxonomy" id="1817883"/>
    <lineage>
        <taxon>Bacteria</taxon>
        <taxon>Candidatus Schekmaniibacteriota</taxon>
    </lineage>
</organism>
<sequence length="317" mass="35271">MKVIFLGTSGAIPTLSRNLPSVAIQRDGEILLFDCGEYTQIQLIKANLRIGRIENIFISHLHGDHVTGLPGILMLLNHAARERPINIYGPPGIKQYIFTTKKILNFFAGYEINVKEISEKTILAEVKGEDYSVKFFLLEHTTFTLGFVFEENDKPGILDVEKTRALGVPEGPLLKRLKNGEDIKLEDGKIVYSKDVVGESIKGRKIVYAVDTRPAKSVAEISAGADLLIHDGMFAEELADEANLRGHSTVMQASEIGKNAEVKKLALTHISPRYADPRLLIEEAKSVFQNSYIAYDLMEIEIPYKKGFEGSRVQGLK</sequence>
<gene>
    <name evidence="8" type="primary">rnz</name>
    <name evidence="9" type="ORF">A3G31_12050</name>
</gene>
<dbReference type="FunFam" id="3.60.15.10:FF:000002">
    <property type="entry name" value="Ribonuclease Z"/>
    <property type="match status" value="1"/>
</dbReference>
<feature type="binding site" evidence="8">
    <location>
        <position position="64"/>
    </location>
    <ligand>
        <name>Zn(2+)</name>
        <dbReference type="ChEBI" id="CHEBI:29105"/>
        <label>2</label>
        <note>catalytic</note>
    </ligand>
</feature>
<dbReference type="Proteomes" id="UP000178082">
    <property type="component" value="Unassembled WGS sequence"/>
</dbReference>
<dbReference type="NCBIfam" id="NF000801">
    <property type="entry name" value="PRK00055.1-3"/>
    <property type="match status" value="1"/>
</dbReference>
<comment type="caution">
    <text evidence="9">The sequence shown here is derived from an EMBL/GenBank/DDBJ whole genome shotgun (WGS) entry which is preliminary data.</text>
</comment>
<feature type="binding site" evidence="8">
    <location>
        <position position="65"/>
    </location>
    <ligand>
        <name>Zn(2+)</name>
        <dbReference type="ChEBI" id="CHEBI:29105"/>
        <label>2</label>
        <note>catalytic</note>
    </ligand>
</feature>
<proteinExistence type="inferred from homology"/>
<dbReference type="GO" id="GO:0042802">
    <property type="term" value="F:identical protein binding"/>
    <property type="evidence" value="ECO:0007669"/>
    <property type="project" value="UniProtKB-ARBA"/>
</dbReference>
<feature type="binding site" evidence="8">
    <location>
        <position position="211"/>
    </location>
    <ligand>
        <name>Zn(2+)</name>
        <dbReference type="ChEBI" id="CHEBI:29105"/>
        <label>2</label>
        <note>catalytic</note>
    </ligand>
</feature>
<dbReference type="AlphaFoldDB" id="A0A1F7SM98"/>
<feature type="binding site" evidence="8">
    <location>
        <position position="140"/>
    </location>
    <ligand>
        <name>Zn(2+)</name>
        <dbReference type="ChEBI" id="CHEBI:29105"/>
        <label>1</label>
        <note>catalytic</note>
    </ligand>
</feature>
<reference evidence="9 10" key="1">
    <citation type="journal article" date="2016" name="Nat. Commun.">
        <title>Thousands of microbial genomes shed light on interconnected biogeochemical processes in an aquifer system.</title>
        <authorList>
            <person name="Anantharaman K."/>
            <person name="Brown C.T."/>
            <person name="Hug L.A."/>
            <person name="Sharon I."/>
            <person name="Castelle C.J."/>
            <person name="Probst A.J."/>
            <person name="Thomas B.C."/>
            <person name="Singh A."/>
            <person name="Wilkins M.J."/>
            <person name="Karaoz U."/>
            <person name="Brodie E.L."/>
            <person name="Williams K.H."/>
            <person name="Hubbard S.S."/>
            <person name="Banfield J.F."/>
        </authorList>
    </citation>
    <scope>NUCLEOTIDE SEQUENCE [LARGE SCALE GENOMIC DNA]</scope>
</reference>
<evidence type="ECO:0000256" key="8">
    <source>
        <dbReference type="HAMAP-Rule" id="MF_01818"/>
    </source>
</evidence>
<dbReference type="STRING" id="1817883.A3G31_12050"/>
<evidence type="ECO:0000256" key="3">
    <source>
        <dbReference type="ARBA" id="ARBA00022722"/>
    </source>
</evidence>
<feature type="active site" description="Proton acceptor" evidence="8">
    <location>
        <position position="64"/>
    </location>
</feature>
<comment type="catalytic activity">
    <reaction evidence="8">
        <text>Endonucleolytic cleavage of RNA, removing extra 3' nucleotides from tRNA precursor, generating 3' termini of tRNAs. A 3'-hydroxy group is left at the tRNA terminus and a 5'-phosphoryl group is left at the trailer molecule.</text>
        <dbReference type="EC" id="3.1.26.11"/>
    </reaction>
</comment>
<comment type="subunit">
    <text evidence="1 8">Homodimer.</text>
</comment>